<keyword evidence="2" id="KW-1185">Reference proteome</keyword>
<gene>
    <name evidence="1" type="ORF">ACH4OY_15685</name>
</gene>
<accession>A0ABW7SMI4</accession>
<dbReference type="RefSeq" id="WP_396680117.1">
    <property type="nucleotide sequence ID" value="NZ_JBIRPU010000009.1"/>
</dbReference>
<comment type="caution">
    <text evidence="1">The sequence shown here is derived from an EMBL/GenBank/DDBJ whole genome shotgun (WGS) entry which is preliminary data.</text>
</comment>
<evidence type="ECO:0000313" key="2">
    <source>
        <dbReference type="Proteomes" id="UP001611075"/>
    </source>
</evidence>
<proteinExistence type="predicted"/>
<dbReference type="Proteomes" id="UP001611075">
    <property type="component" value="Unassembled WGS sequence"/>
</dbReference>
<protein>
    <submittedName>
        <fullName evidence="1">Uncharacterized protein</fullName>
    </submittedName>
</protein>
<organism evidence="1 2">
    <name type="scientific">Micromonospora rubida</name>
    <dbReference type="NCBI Taxonomy" id="2697657"/>
    <lineage>
        <taxon>Bacteria</taxon>
        <taxon>Bacillati</taxon>
        <taxon>Actinomycetota</taxon>
        <taxon>Actinomycetes</taxon>
        <taxon>Micromonosporales</taxon>
        <taxon>Micromonosporaceae</taxon>
        <taxon>Micromonospora</taxon>
    </lineage>
</organism>
<name>A0ABW7SMI4_9ACTN</name>
<dbReference type="EMBL" id="JBIRPU010000009">
    <property type="protein sequence ID" value="MFI0794109.1"/>
    <property type="molecule type" value="Genomic_DNA"/>
</dbReference>
<sequence>MDVADEAIARTGQVERRQLRAGLWLPRVASRRTVSRLSQELGEEKKEPPLAGAMLDALHEYLGSKGHVAHLEERFGVPIVGGAQIEVSQIAMNPSEVLARIAPNPFGPRINEEEVAILVRQFFPNASEQECTALAYGAGFYRQVVEQACAYLADNPALSVQDFCTALSCDPISVIESLAIDEGPSIAVTCRRLIEQVEREHPQSLALLEFLACTSHEFVPAELTMAFLTEKRTITVADLPSADFVFWAALNPLGKLGIVYFDGCMLRMNILIHAIVRQILIERTDEDRRGRIQLWILNSSRELGEKDLWRSGWGTYTLAGRLLCVQATQARVRDQLRGGLLQRAGKLGGVAWNALISALWFRHIVLARQMAINEGTLIWHSSTGEFPEESAPTLAVTETQHPVQKKEYDLMLQEDMRILALGSQAGDEEADGSENNSDPWDAIFVLVEDMIKPQFDMPSGIVNLEEYLPVLEIPMIAFRKVTQILERSCAEFGEVTPDAQEKMSAILDTEIA</sequence>
<evidence type="ECO:0000313" key="1">
    <source>
        <dbReference type="EMBL" id="MFI0794109.1"/>
    </source>
</evidence>
<reference evidence="1 2" key="1">
    <citation type="submission" date="2024-10" db="EMBL/GenBank/DDBJ databases">
        <title>The Natural Products Discovery Center: Release of the First 8490 Sequenced Strains for Exploring Actinobacteria Biosynthetic Diversity.</title>
        <authorList>
            <person name="Kalkreuter E."/>
            <person name="Kautsar S.A."/>
            <person name="Yang D."/>
            <person name="Bader C.D."/>
            <person name="Teijaro C.N."/>
            <person name="Fluegel L."/>
            <person name="Davis C.M."/>
            <person name="Simpson J.R."/>
            <person name="Lauterbach L."/>
            <person name="Steele A.D."/>
            <person name="Gui C."/>
            <person name="Meng S."/>
            <person name="Li G."/>
            <person name="Viehrig K."/>
            <person name="Ye F."/>
            <person name="Su P."/>
            <person name="Kiefer A.F."/>
            <person name="Nichols A."/>
            <person name="Cepeda A.J."/>
            <person name="Yan W."/>
            <person name="Fan B."/>
            <person name="Jiang Y."/>
            <person name="Adhikari A."/>
            <person name="Zheng C.-J."/>
            <person name="Schuster L."/>
            <person name="Cowan T.M."/>
            <person name="Smanski M.J."/>
            <person name="Chevrette M.G."/>
            <person name="De Carvalho L.P.S."/>
            <person name="Shen B."/>
        </authorList>
    </citation>
    <scope>NUCLEOTIDE SEQUENCE [LARGE SCALE GENOMIC DNA]</scope>
    <source>
        <strain evidence="1 2">NPDC021253</strain>
    </source>
</reference>